<organism evidence="3 4">
    <name type="scientific">Candidatus Kaiserbacteria bacterium RIFCSPHIGHO2_01_FULL_55_17</name>
    <dbReference type="NCBI Taxonomy" id="1798484"/>
    <lineage>
        <taxon>Bacteria</taxon>
        <taxon>Candidatus Kaiseribacteriota</taxon>
    </lineage>
</organism>
<protein>
    <recommendedName>
        <fullName evidence="5">DUF3298 domain-containing protein</fullName>
    </recommendedName>
</protein>
<dbReference type="Gene3D" id="3.90.640.20">
    <property type="entry name" value="Heat-shock cognate protein, ATPase"/>
    <property type="match status" value="1"/>
</dbReference>
<dbReference type="InterPro" id="IPR037126">
    <property type="entry name" value="PdaC/RsiV-like_sf"/>
</dbReference>
<proteinExistence type="predicted"/>
<dbReference type="Pfam" id="PF13739">
    <property type="entry name" value="PdaC"/>
    <property type="match status" value="1"/>
</dbReference>
<evidence type="ECO:0000259" key="2">
    <source>
        <dbReference type="Pfam" id="PF13739"/>
    </source>
</evidence>
<dbReference type="InterPro" id="IPR025303">
    <property type="entry name" value="PdaC"/>
</dbReference>
<gene>
    <name evidence="3" type="ORF">A2853_03830</name>
</gene>
<dbReference type="Gene3D" id="3.30.565.40">
    <property type="entry name" value="Fervidobacterium nodosum Rt17-B1 like"/>
    <property type="match status" value="1"/>
</dbReference>
<sequence>MDRALIVAAILIALGGAYVLFVRSERTVSPLSTASSTPQEIHITTASVREETDSHLIDVKYPQFGIPTIDSDIKDKVEVALAEFRDYPANPPESVVVKNEFTGTFEDVYVGPNVVSVKLILSQYTGGAHPMTIVSGLNYDRATGRQLLQQNAFEMLGLTAEEISAQVTTELKEKLDDAFFEEGANSNPENFSSFAISKDTVTFIFQAYQVGPYAAGPQEVSFTRTK</sequence>
<dbReference type="Proteomes" id="UP000177958">
    <property type="component" value="Unassembled WGS sequence"/>
</dbReference>
<comment type="caution">
    <text evidence="3">The sequence shown here is derived from an EMBL/GenBank/DDBJ whole genome shotgun (WGS) entry which is preliminary data.</text>
</comment>
<evidence type="ECO:0008006" key="5">
    <source>
        <dbReference type="Google" id="ProtNLM"/>
    </source>
</evidence>
<dbReference type="Pfam" id="PF11738">
    <property type="entry name" value="DUF3298"/>
    <property type="match status" value="1"/>
</dbReference>
<name>A0A1F6D7X1_9BACT</name>
<dbReference type="AlphaFoldDB" id="A0A1F6D7X1"/>
<accession>A0A1F6D7X1</accession>
<evidence type="ECO:0000259" key="1">
    <source>
        <dbReference type="Pfam" id="PF11738"/>
    </source>
</evidence>
<evidence type="ECO:0000313" key="3">
    <source>
        <dbReference type="EMBL" id="OGG57461.1"/>
    </source>
</evidence>
<evidence type="ECO:0000313" key="4">
    <source>
        <dbReference type="Proteomes" id="UP000177958"/>
    </source>
</evidence>
<dbReference type="InterPro" id="IPR021729">
    <property type="entry name" value="DUF3298"/>
</dbReference>
<feature type="domain" description="DUF3298" evidence="1">
    <location>
        <begin position="161"/>
        <end position="222"/>
    </location>
</feature>
<dbReference type="EMBL" id="MFKX01000026">
    <property type="protein sequence ID" value="OGG57461.1"/>
    <property type="molecule type" value="Genomic_DNA"/>
</dbReference>
<feature type="domain" description="Deacetylase PdaC" evidence="2">
    <location>
        <begin position="50"/>
        <end position="132"/>
    </location>
</feature>
<reference evidence="3 4" key="1">
    <citation type="journal article" date="2016" name="Nat. Commun.">
        <title>Thousands of microbial genomes shed light on interconnected biogeochemical processes in an aquifer system.</title>
        <authorList>
            <person name="Anantharaman K."/>
            <person name="Brown C.T."/>
            <person name="Hug L.A."/>
            <person name="Sharon I."/>
            <person name="Castelle C.J."/>
            <person name="Probst A.J."/>
            <person name="Thomas B.C."/>
            <person name="Singh A."/>
            <person name="Wilkins M.J."/>
            <person name="Karaoz U."/>
            <person name="Brodie E.L."/>
            <person name="Williams K.H."/>
            <person name="Hubbard S.S."/>
            <person name="Banfield J.F."/>
        </authorList>
    </citation>
    <scope>NUCLEOTIDE SEQUENCE [LARGE SCALE GENOMIC DNA]</scope>
</reference>